<feature type="domain" description="CCZ1/INTU/HSP4 first Longin" evidence="2">
    <location>
        <begin position="6"/>
        <end position="109"/>
    </location>
</feature>
<dbReference type="GO" id="GO:0031410">
    <property type="term" value="C:cytoplasmic vesicle"/>
    <property type="evidence" value="ECO:0007669"/>
    <property type="project" value="TreeGrafter"/>
</dbReference>
<dbReference type="GO" id="GO:0005765">
    <property type="term" value="C:lysosomal membrane"/>
    <property type="evidence" value="ECO:0007669"/>
    <property type="project" value="TreeGrafter"/>
</dbReference>
<evidence type="ECO:0000313" key="5">
    <source>
        <dbReference type="Proteomes" id="UP001154078"/>
    </source>
</evidence>
<evidence type="ECO:0000259" key="2">
    <source>
        <dbReference type="Pfam" id="PF19031"/>
    </source>
</evidence>
<dbReference type="EMBL" id="OV121132">
    <property type="protein sequence ID" value="CAH0545655.1"/>
    <property type="molecule type" value="Genomic_DNA"/>
</dbReference>
<feature type="region of interest" description="Disordered" evidence="1">
    <location>
        <begin position="562"/>
        <end position="583"/>
    </location>
</feature>
<dbReference type="PANTHER" id="PTHR14407">
    <property type="entry name" value="HERMANSKY-PUDLAK SYNDROME 4 PROTEIN LIGHT-EAR PROTEIN-RELATED"/>
    <property type="match status" value="1"/>
</dbReference>
<gene>
    <name evidence="4" type="ORF">MELIAE_LOCUS22</name>
</gene>
<sequence length="761" mass="85556">MAKEVIIIFVYDTQLLQKEEDDPASAILYFHPTWVSDQQKTALCGQIIGTTRCIKSIFSTPSVVSLQSGKFYVIENGRYLLACGTDRNISEWQLEHRAKTLYSIINFFHNDFSVLSQIYPKRENLSAKLYHMFETYLKMLVYGGNIFSHIPTLALPKSASNVFTEALHLLQCCQELTNVLGGSMLYHNKVVATQFSPDLTKRIVLTDPYRIKCPAETTTVNFDLPLGVQLLEVYISSDEYYTLLAKNSSIFQYLYNKKGIKKTNSKPSTDSAAVSQMKRDQSLIFTMVPEEDAPNPEGFLPTAAKKPRPKFLNLKSASVDLDLKPPPKTPFVGQTSVVSTPMVELKKFVHQNPLSIVLDPDEVGIKVDSPEQQQQRNIDDDDKKCKGTIREHSVSLQNLAGIVDDDGDSKDKLKRAVSIGDPTCAVFSLETGKVMSKSMYNEQVFNQIRYDLNMDVKREHNNFNKFDLIMPSNKIKNNAKVEVYKNNKNITNPKSDVILRDKPKTNNREQRKSLTLPLKSLTAELTSPITKNRKYSSGVQLTPLMSKLTMLAFEEASSGFGSHSTTPGDYRGATPTQQNFPYNPIKTVKPSKANSTLHKCVLFVCGQQDVVLTLLLKEECCTSDAVINRLWEIATEHLGRLEKQLRLCMESQPNGNSAHDPYSYIMLDSDWDTLKRGGPWGTTDTVMNTLHRDFKETPGLTDIFIRGSDSVVYGNSCGQTEVYYHETAPLNGGLPPPADPMGQVQLKARRRLERDHAIVLL</sequence>
<dbReference type="InterPro" id="IPR043989">
    <property type="entry name" value="CCZ1/INTU/HSP4_longin_3"/>
</dbReference>
<dbReference type="GO" id="GO:0006605">
    <property type="term" value="P:protein targeting"/>
    <property type="evidence" value="ECO:0007669"/>
    <property type="project" value="TreeGrafter"/>
</dbReference>
<dbReference type="GO" id="GO:0031085">
    <property type="term" value="C:BLOC-3 complex"/>
    <property type="evidence" value="ECO:0007669"/>
    <property type="project" value="TreeGrafter"/>
</dbReference>
<accession>A0A9P0AR94</accession>
<organism evidence="4 5">
    <name type="scientific">Brassicogethes aeneus</name>
    <name type="common">Rape pollen beetle</name>
    <name type="synonym">Meligethes aeneus</name>
    <dbReference type="NCBI Taxonomy" id="1431903"/>
    <lineage>
        <taxon>Eukaryota</taxon>
        <taxon>Metazoa</taxon>
        <taxon>Ecdysozoa</taxon>
        <taxon>Arthropoda</taxon>
        <taxon>Hexapoda</taxon>
        <taxon>Insecta</taxon>
        <taxon>Pterygota</taxon>
        <taxon>Neoptera</taxon>
        <taxon>Endopterygota</taxon>
        <taxon>Coleoptera</taxon>
        <taxon>Polyphaga</taxon>
        <taxon>Cucujiformia</taxon>
        <taxon>Nitidulidae</taxon>
        <taxon>Meligethinae</taxon>
        <taxon>Brassicogethes</taxon>
    </lineage>
</organism>
<dbReference type="AlphaFoldDB" id="A0A9P0AR94"/>
<dbReference type="GO" id="GO:0016192">
    <property type="term" value="P:vesicle-mediated transport"/>
    <property type="evidence" value="ECO:0007669"/>
    <property type="project" value="InterPro"/>
</dbReference>
<dbReference type="GO" id="GO:0031267">
    <property type="term" value="F:small GTPase binding"/>
    <property type="evidence" value="ECO:0007669"/>
    <property type="project" value="TreeGrafter"/>
</dbReference>
<dbReference type="Pfam" id="PF19033">
    <property type="entry name" value="Intu_longin_3"/>
    <property type="match status" value="1"/>
</dbReference>
<feature type="domain" description="CCZ1/INTU/HPS4 third Longin" evidence="3">
    <location>
        <begin position="660"/>
        <end position="751"/>
    </location>
</feature>
<protein>
    <recommendedName>
        <fullName evidence="6">Hermansky-Pudlak syndrome 4 protein</fullName>
    </recommendedName>
</protein>
<dbReference type="Proteomes" id="UP001154078">
    <property type="component" value="Chromosome 1"/>
</dbReference>
<evidence type="ECO:0000259" key="3">
    <source>
        <dbReference type="Pfam" id="PF19033"/>
    </source>
</evidence>
<dbReference type="InterPro" id="IPR043987">
    <property type="entry name" value="CCZ1/INTU/HSP4_longin_1"/>
</dbReference>
<name>A0A9P0AR94_BRAAE</name>
<proteinExistence type="predicted"/>
<dbReference type="GO" id="GO:0005085">
    <property type="term" value="F:guanyl-nucleotide exchange factor activity"/>
    <property type="evidence" value="ECO:0007669"/>
    <property type="project" value="TreeGrafter"/>
</dbReference>
<reference evidence="4" key="1">
    <citation type="submission" date="2021-12" db="EMBL/GenBank/DDBJ databases">
        <authorList>
            <person name="King R."/>
        </authorList>
    </citation>
    <scope>NUCLEOTIDE SEQUENCE</scope>
</reference>
<dbReference type="Pfam" id="PF19031">
    <property type="entry name" value="Intu_longin_1"/>
    <property type="match status" value="1"/>
</dbReference>
<dbReference type="PANTHER" id="PTHR14407:SF9">
    <property type="entry name" value="BLOC-3 COMPLEX MEMBER HPS4"/>
    <property type="match status" value="1"/>
</dbReference>
<evidence type="ECO:0000256" key="1">
    <source>
        <dbReference type="SAM" id="MobiDB-lite"/>
    </source>
</evidence>
<evidence type="ECO:0008006" key="6">
    <source>
        <dbReference type="Google" id="ProtNLM"/>
    </source>
</evidence>
<dbReference type="InterPro" id="IPR026091">
    <property type="entry name" value="HPS4"/>
</dbReference>
<evidence type="ECO:0000313" key="4">
    <source>
        <dbReference type="EMBL" id="CAH0545655.1"/>
    </source>
</evidence>
<dbReference type="OrthoDB" id="16754at2759"/>
<keyword evidence="5" id="KW-1185">Reference proteome</keyword>